<dbReference type="PANTHER" id="PTHR31756">
    <property type="entry name" value="PYRUVATE, PHOSPHATE DIKINASE REGULATORY PROTEIN 1, CHLOROPLASTIC"/>
    <property type="match status" value="1"/>
</dbReference>
<evidence type="ECO:0000256" key="3">
    <source>
        <dbReference type="ARBA" id="ARBA00022741"/>
    </source>
</evidence>
<keyword evidence="1" id="KW-0723">Serine/threonine-protein kinase</keyword>
<dbReference type="Pfam" id="PF03618">
    <property type="entry name" value="Kinase-PPPase"/>
    <property type="match status" value="1"/>
</dbReference>
<evidence type="ECO:0000256" key="4">
    <source>
        <dbReference type="ARBA" id="ARBA00022777"/>
    </source>
</evidence>
<gene>
    <name evidence="5" type="ORF">RF55_23808</name>
</gene>
<dbReference type="AlphaFoldDB" id="A0A0J7MNN5"/>
<evidence type="ECO:0000313" key="6">
    <source>
        <dbReference type="Proteomes" id="UP000036403"/>
    </source>
</evidence>
<sequence length="90" mass="10685">MDNLHLPASLKPFQHKLFGLTIDPERLAAIREERRENSRYASLRQCRMEIAEVEALFRKNQIRYLNTTNYSVEEISTKILDILGMSRRMF</sequence>
<evidence type="ECO:0000313" key="5">
    <source>
        <dbReference type="EMBL" id="KMQ82205.1"/>
    </source>
</evidence>
<dbReference type="OrthoDB" id="6419305at2759"/>
<name>A0A0J7MNN5_LASNI</name>
<dbReference type="GO" id="GO:0005524">
    <property type="term" value="F:ATP binding"/>
    <property type="evidence" value="ECO:0007669"/>
    <property type="project" value="InterPro"/>
</dbReference>
<evidence type="ECO:0000256" key="1">
    <source>
        <dbReference type="ARBA" id="ARBA00022527"/>
    </source>
</evidence>
<dbReference type="GO" id="GO:0004674">
    <property type="term" value="F:protein serine/threonine kinase activity"/>
    <property type="evidence" value="ECO:0007669"/>
    <property type="project" value="UniProtKB-KW"/>
</dbReference>
<comment type="caution">
    <text evidence="5">The sequence shown here is derived from an EMBL/GenBank/DDBJ whole genome shotgun (WGS) entry which is preliminary data.</text>
</comment>
<dbReference type="InterPro" id="IPR005177">
    <property type="entry name" value="Kinase-pyrophosphorylase"/>
</dbReference>
<dbReference type="PANTHER" id="PTHR31756:SF3">
    <property type="entry name" value="PYRUVATE, PHOSPHATE DIKINASE REGULATORY PROTEIN 1, CHLOROPLASTIC"/>
    <property type="match status" value="1"/>
</dbReference>
<protein>
    <submittedName>
        <fullName evidence="5">Pep synthetase regulatory protein</fullName>
    </submittedName>
</protein>
<keyword evidence="3" id="KW-0547">Nucleotide-binding</keyword>
<dbReference type="Proteomes" id="UP000036403">
    <property type="component" value="Unassembled WGS sequence"/>
</dbReference>
<dbReference type="PaxDb" id="67767-A0A0J7MNN5"/>
<evidence type="ECO:0000256" key="2">
    <source>
        <dbReference type="ARBA" id="ARBA00022679"/>
    </source>
</evidence>
<keyword evidence="6" id="KW-1185">Reference proteome</keyword>
<dbReference type="EMBL" id="LBMM01027340">
    <property type="protein sequence ID" value="KMQ82205.1"/>
    <property type="molecule type" value="Genomic_DNA"/>
</dbReference>
<keyword evidence="2" id="KW-0808">Transferase</keyword>
<reference evidence="5 6" key="1">
    <citation type="submission" date="2015-04" db="EMBL/GenBank/DDBJ databases">
        <title>Lasius niger genome sequencing.</title>
        <authorList>
            <person name="Konorov E.A."/>
            <person name="Nikitin M.A."/>
            <person name="Kirill M.V."/>
            <person name="Chang P."/>
        </authorList>
    </citation>
    <scope>NUCLEOTIDE SEQUENCE [LARGE SCALE GENOMIC DNA]</scope>
    <source>
        <tissue evidence="5">Whole</tissue>
    </source>
</reference>
<keyword evidence="4" id="KW-0418">Kinase</keyword>
<accession>A0A0J7MNN5</accession>
<organism evidence="5 6">
    <name type="scientific">Lasius niger</name>
    <name type="common">Black garden ant</name>
    <dbReference type="NCBI Taxonomy" id="67767"/>
    <lineage>
        <taxon>Eukaryota</taxon>
        <taxon>Metazoa</taxon>
        <taxon>Ecdysozoa</taxon>
        <taxon>Arthropoda</taxon>
        <taxon>Hexapoda</taxon>
        <taxon>Insecta</taxon>
        <taxon>Pterygota</taxon>
        <taxon>Neoptera</taxon>
        <taxon>Endopterygota</taxon>
        <taxon>Hymenoptera</taxon>
        <taxon>Apocrita</taxon>
        <taxon>Aculeata</taxon>
        <taxon>Formicoidea</taxon>
        <taxon>Formicidae</taxon>
        <taxon>Formicinae</taxon>
        <taxon>Lasius</taxon>
        <taxon>Lasius</taxon>
    </lineage>
</organism>
<proteinExistence type="predicted"/>